<dbReference type="EMBL" id="NHZQ01000010">
    <property type="protein sequence ID" value="PSK59265.1"/>
    <property type="molecule type" value="Genomic_DNA"/>
</dbReference>
<dbReference type="InterPro" id="IPR011990">
    <property type="entry name" value="TPR-like_helical_dom_sf"/>
</dbReference>
<accession>A0A2P8AFL9</accession>
<comment type="caution">
    <text evidence="2">The sequence shown here is derived from an EMBL/GenBank/DDBJ whole genome shotgun (WGS) entry which is preliminary data.</text>
</comment>
<dbReference type="OrthoDB" id="185373at2759"/>
<name>A0A2P8AFL9_9PEZI</name>
<evidence type="ECO:0000313" key="3">
    <source>
        <dbReference type="Proteomes" id="UP000243723"/>
    </source>
</evidence>
<organism evidence="2 3">
    <name type="scientific">Elsinoe australis</name>
    <dbReference type="NCBI Taxonomy" id="40998"/>
    <lineage>
        <taxon>Eukaryota</taxon>
        <taxon>Fungi</taxon>
        <taxon>Dikarya</taxon>
        <taxon>Ascomycota</taxon>
        <taxon>Pezizomycotina</taxon>
        <taxon>Dothideomycetes</taxon>
        <taxon>Dothideomycetidae</taxon>
        <taxon>Myriangiales</taxon>
        <taxon>Elsinoaceae</taxon>
        <taxon>Elsinoe</taxon>
    </lineage>
</organism>
<evidence type="ECO:0000256" key="1">
    <source>
        <dbReference type="SAM" id="MobiDB-lite"/>
    </source>
</evidence>
<gene>
    <name evidence="2" type="ORF">B9Z65_3589</name>
</gene>
<sequence>MQTVWNRVAQTRASCPSTTHAVKTSVARQTATAAGRRPTKHLTSATLLYSGIFAVAASTDALVKGKRRKQWDDAIARAKEGIEQVDRRTQGIPGNRAEDLVGLDGLLDLADAEFENPGDIKDGAIWPENTGRGFNLSSFAPQSIYASRKFQVTGSARALSPKKIQLTELAMDKMALRILLQVDEQDLRSIALDNYSGTFGQLLGRPHAELNQLLGWIDANIRATKSIDAQAEQEQFAPYRGLFSQYTRQVTEESLQNAAQLESNITWMFQKYQQGNINGTQLILNMLHNVTRSPSLPTLQCFNEILQGLSTSEMNGRMTEAVIKAMRLCHVRMNEESVIAILNHYRRTNNYNEFCKYAELIQGKHGGLWRARSDIRITRASQGRLIRVTRFGKEKIIQKMTPTPAVFDALVDGILHFHGFNAVLDICRSMGPEGWGLSIRGLTGLLQDCIRTGNWEGGLAVWEQIKAVQQRSRRNGYAEKIQAGTFATMMKLCIVCDQQAQYEAICQEALASKITIQRLLSQMQRLDKAKNAIKQTQLAHPVGSLGKPAFGDAIAARIQETEILRKNGVVGDAHVLRMKNVERGLHNKEPLQIEENCLEDSEPSPQLAMKASHEQADFLRDDLGDCSMEAERRTELLASPSSDRLDAPSDVAAVAAQQTPAASVDSRHHASVQYRQSRTVSSRRNQDRQSIHREQLMGMGKPSADLDIYEFTERPMSMVALGEESVYA</sequence>
<feature type="region of interest" description="Disordered" evidence="1">
    <location>
        <begin position="675"/>
        <end position="695"/>
    </location>
</feature>
<dbReference type="Gene3D" id="1.25.40.10">
    <property type="entry name" value="Tetratricopeptide repeat domain"/>
    <property type="match status" value="1"/>
</dbReference>
<evidence type="ECO:0000313" key="2">
    <source>
        <dbReference type="EMBL" id="PSK59265.1"/>
    </source>
</evidence>
<feature type="compositionally biased region" description="Basic and acidic residues" evidence="1">
    <location>
        <begin position="684"/>
        <end position="695"/>
    </location>
</feature>
<dbReference type="AlphaFoldDB" id="A0A2P8AFL9"/>
<reference evidence="2 3" key="1">
    <citation type="submission" date="2017-05" db="EMBL/GenBank/DDBJ databases">
        <title>Draft genome sequence of Elsinoe australis.</title>
        <authorList>
            <person name="Cheng Q."/>
        </authorList>
    </citation>
    <scope>NUCLEOTIDE SEQUENCE [LARGE SCALE GENOMIC DNA]</scope>
    <source>
        <strain evidence="2 3">NL1</strain>
    </source>
</reference>
<dbReference type="Proteomes" id="UP000243723">
    <property type="component" value="Unassembled WGS sequence"/>
</dbReference>
<proteinExistence type="predicted"/>
<dbReference type="STRING" id="40998.A0A2P8AFL9"/>
<keyword evidence="3" id="KW-1185">Reference proteome</keyword>
<protein>
    <submittedName>
        <fullName evidence="2">Uncharacterized protein</fullName>
    </submittedName>
</protein>